<evidence type="ECO:0000313" key="2">
    <source>
        <dbReference type="Proteomes" id="UP001221142"/>
    </source>
</evidence>
<dbReference type="Proteomes" id="UP001221142">
    <property type="component" value="Unassembled WGS sequence"/>
</dbReference>
<reference evidence="1" key="1">
    <citation type="submission" date="2023-03" db="EMBL/GenBank/DDBJ databases">
        <title>Massive genome expansion in bonnet fungi (Mycena s.s.) driven by repeated elements and novel gene families across ecological guilds.</title>
        <authorList>
            <consortium name="Lawrence Berkeley National Laboratory"/>
            <person name="Harder C.B."/>
            <person name="Miyauchi S."/>
            <person name="Viragh M."/>
            <person name="Kuo A."/>
            <person name="Thoen E."/>
            <person name="Andreopoulos B."/>
            <person name="Lu D."/>
            <person name="Skrede I."/>
            <person name="Drula E."/>
            <person name="Henrissat B."/>
            <person name="Morin E."/>
            <person name="Kohler A."/>
            <person name="Barry K."/>
            <person name="LaButti K."/>
            <person name="Morin E."/>
            <person name="Salamov A."/>
            <person name="Lipzen A."/>
            <person name="Mereny Z."/>
            <person name="Hegedus B."/>
            <person name="Baldrian P."/>
            <person name="Stursova M."/>
            <person name="Weitz H."/>
            <person name="Taylor A."/>
            <person name="Grigoriev I.V."/>
            <person name="Nagy L.G."/>
            <person name="Martin F."/>
            <person name="Kauserud H."/>
        </authorList>
    </citation>
    <scope>NUCLEOTIDE SEQUENCE</scope>
    <source>
        <strain evidence="1">9284</strain>
    </source>
</reference>
<accession>A0AAD7FY36</accession>
<protein>
    <submittedName>
        <fullName evidence="1">Uncharacterized protein</fullName>
    </submittedName>
</protein>
<gene>
    <name evidence="1" type="ORF">FB45DRAFT_1075605</name>
</gene>
<keyword evidence="2" id="KW-1185">Reference proteome</keyword>
<dbReference type="AlphaFoldDB" id="A0AAD7FY36"/>
<dbReference type="EMBL" id="JARKIF010000001">
    <property type="protein sequence ID" value="KAJ7649856.1"/>
    <property type="molecule type" value="Genomic_DNA"/>
</dbReference>
<proteinExistence type="predicted"/>
<dbReference type="SUPFAM" id="SSF52047">
    <property type="entry name" value="RNI-like"/>
    <property type="match status" value="1"/>
</dbReference>
<comment type="caution">
    <text evidence="1">The sequence shown here is derived from an EMBL/GenBank/DDBJ whole genome shotgun (WGS) entry which is preliminary data.</text>
</comment>
<name>A0AAD7FY36_9AGAR</name>
<sequence length="256" mass="28093">MEDDRYKPLGHTELQDPLPLLSTFEILGQTTLNCSWFPIHRLLSLAPNLTELVLSDISLVGVDQNPEQLVLPHLERLSIAGFKALEWHAHILRCFSTPRLQGLGLPMRSITSDGFAPFLQRSPPLQRFCLDGFAPGRGISIRGVLDLLPSLTHLEISCSIIGKIVFARLFALLAEEPPVLPDLCVLNAFMTRSPSPSAWSNLLHALSGRRHTLRKIKITITSAALDASPDTLAGFQALLADGVDIDIGFGRNLLLV</sequence>
<dbReference type="InterPro" id="IPR032675">
    <property type="entry name" value="LRR_dom_sf"/>
</dbReference>
<organism evidence="1 2">
    <name type="scientific">Roridomyces roridus</name>
    <dbReference type="NCBI Taxonomy" id="1738132"/>
    <lineage>
        <taxon>Eukaryota</taxon>
        <taxon>Fungi</taxon>
        <taxon>Dikarya</taxon>
        <taxon>Basidiomycota</taxon>
        <taxon>Agaricomycotina</taxon>
        <taxon>Agaricomycetes</taxon>
        <taxon>Agaricomycetidae</taxon>
        <taxon>Agaricales</taxon>
        <taxon>Marasmiineae</taxon>
        <taxon>Mycenaceae</taxon>
        <taxon>Roridomyces</taxon>
    </lineage>
</organism>
<evidence type="ECO:0000313" key="1">
    <source>
        <dbReference type="EMBL" id="KAJ7649856.1"/>
    </source>
</evidence>
<dbReference type="Gene3D" id="3.80.10.10">
    <property type="entry name" value="Ribonuclease Inhibitor"/>
    <property type="match status" value="1"/>
</dbReference>